<gene>
    <name evidence="1" type="ORF">ACAOBT_LOCUS4532</name>
</gene>
<protein>
    <recommendedName>
        <fullName evidence="3">HTH psq-type domain-containing protein</fullName>
    </recommendedName>
</protein>
<evidence type="ECO:0000313" key="1">
    <source>
        <dbReference type="EMBL" id="CAH1962164.1"/>
    </source>
</evidence>
<accession>A0A9P0JWH9</accession>
<organism evidence="1 2">
    <name type="scientific">Acanthoscelides obtectus</name>
    <name type="common">Bean weevil</name>
    <name type="synonym">Bruchus obtectus</name>
    <dbReference type="NCBI Taxonomy" id="200917"/>
    <lineage>
        <taxon>Eukaryota</taxon>
        <taxon>Metazoa</taxon>
        <taxon>Ecdysozoa</taxon>
        <taxon>Arthropoda</taxon>
        <taxon>Hexapoda</taxon>
        <taxon>Insecta</taxon>
        <taxon>Pterygota</taxon>
        <taxon>Neoptera</taxon>
        <taxon>Endopterygota</taxon>
        <taxon>Coleoptera</taxon>
        <taxon>Polyphaga</taxon>
        <taxon>Cucujiformia</taxon>
        <taxon>Chrysomeloidea</taxon>
        <taxon>Chrysomelidae</taxon>
        <taxon>Bruchinae</taxon>
        <taxon>Bruchini</taxon>
        <taxon>Acanthoscelides</taxon>
    </lineage>
</organism>
<dbReference type="Proteomes" id="UP001152888">
    <property type="component" value="Unassembled WGS sequence"/>
</dbReference>
<dbReference type="OrthoDB" id="7383979at2759"/>
<dbReference type="AlphaFoldDB" id="A0A9P0JWH9"/>
<reference evidence="1" key="1">
    <citation type="submission" date="2022-03" db="EMBL/GenBank/DDBJ databases">
        <authorList>
            <person name="Sayadi A."/>
        </authorList>
    </citation>
    <scope>NUCLEOTIDE SEQUENCE</scope>
</reference>
<evidence type="ECO:0008006" key="3">
    <source>
        <dbReference type="Google" id="ProtNLM"/>
    </source>
</evidence>
<name>A0A9P0JWH9_ACAOB</name>
<keyword evidence="2" id="KW-1185">Reference proteome</keyword>
<evidence type="ECO:0000313" key="2">
    <source>
        <dbReference type="Proteomes" id="UP001152888"/>
    </source>
</evidence>
<sequence length="138" mass="15835">MRAQLRLAEAELQRAEAVARDNAEDEFNQIFKDVETSCKEMDIEMALPRTNSRQTQRNNVPAEMPNKYVRKTDRGVSSAEIYELAFEEVTFRGQSLRSAASAYNINYMSLQRYIKKKKAYQANLTDKPPSVGTPKYTT</sequence>
<dbReference type="EMBL" id="CAKOFQ010006700">
    <property type="protein sequence ID" value="CAH1962164.1"/>
    <property type="molecule type" value="Genomic_DNA"/>
</dbReference>
<comment type="caution">
    <text evidence="1">The sequence shown here is derived from an EMBL/GenBank/DDBJ whole genome shotgun (WGS) entry which is preliminary data.</text>
</comment>
<proteinExistence type="predicted"/>